<gene>
    <name evidence="3" type="ORF">BDQ12DRAFT_670013</name>
</gene>
<evidence type="ECO:0000256" key="2">
    <source>
        <dbReference type="SAM" id="Phobius"/>
    </source>
</evidence>
<evidence type="ECO:0000313" key="4">
    <source>
        <dbReference type="Proteomes" id="UP000308652"/>
    </source>
</evidence>
<keyword evidence="2" id="KW-0812">Transmembrane</keyword>
<name>A0A5C3LL02_9AGAR</name>
<feature type="transmembrane region" description="Helical" evidence="2">
    <location>
        <begin position="177"/>
        <end position="196"/>
    </location>
</feature>
<dbReference type="EMBL" id="ML213642">
    <property type="protein sequence ID" value="TFK33784.1"/>
    <property type="molecule type" value="Genomic_DNA"/>
</dbReference>
<sequence length="263" mass="29895">MSILIQEFHFESRVAVSVLAFLTYDACLTMADEDKMVNAQGAISYDKILPIGFYVIDCLFYSSYYGINRIGEYNYAPRELPDKSSTFHLLVCDLVTNVYTSVQVISVLHIPEFPMCTFLVKQDPGKVINETSLLAEISSILTMFIFLSFTIVKFYFMVISSKPGWWRLARLQEISSSTPLIVVYMRDGIMFIFIAFATKPLWNEWLIAAYSLCASRLIINLRSTERDLANTHMTTLQFFSGGTGVSENSDRGMDQIERDSDSV</sequence>
<feature type="region of interest" description="Disordered" evidence="1">
    <location>
        <begin position="243"/>
        <end position="263"/>
    </location>
</feature>
<dbReference type="AlphaFoldDB" id="A0A5C3LL02"/>
<evidence type="ECO:0000313" key="3">
    <source>
        <dbReference type="EMBL" id="TFK33784.1"/>
    </source>
</evidence>
<reference evidence="3 4" key="1">
    <citation type="journal article" date="2019" name="Nat. Ecol. Evol.">
        <title>Megaphylogeny resolves global patterns of mushroom evolution.</title>
        <authorList>
            <person name="Varga T."/>
            <person name="Krizsan K."/>
            <person name="Foldi C."/>
            <person name="Dima B."/>
            <person name="Sanchez-Garcia M."/>
            <person name="Sanchez-Ramirez S."/>
            <person name="Szollosi G.J."/>
            <person name="Szarkandi J.G."/>
            <person name="Papp V."/>
            <person name="Albert L."/>
            <person name="Andreopoulos W."/>
            <person name="Angelini C."/>
            <person name="Antonin V."/>
            <person name="Barry K.W."/>
            <person name="Bougher N.L."/>
            <person name="Buchanan P."/>
            <person name="Buyck B."/>
            <person name="Bense V."/>
            <person name="Catcheside P."/>
            <person name="Chovatia M."/>
            <person name="Cooper J."/>
            <person name="Damon W."/>
            <person name="Desjardin D."/>
            <person name="Finy P."/>
            <person name="Geml J."/>
            <person name="Haridas S."/>
            <person name="Hughes K."/>
            <person name="Justo A."/>
            <person name="Karasinski D."/>
            <person name="Kautmanova I."/>
            <person name="Kiss B."/>
            <person name="Kocsube S."/>
            <person name="Kotiranta H."/>
            <person name="LaButti K.M."/>
            <person name="Lechner B.E."/>
            <person name="Liimatainen K."/>
            <person name="Lipzen A."/>
            <person name="Lukacs Z."/>
            <person name="Mihaltcheva S."/>
            <person name="Morgado L.N."/>
            <person name="Niskanen T."/>
            <person name="Noordeloos M.E."/>
            <person name="Ohm R.A."/>
            <person name="Ortiz-Santana B."/>
            <person name="Ovrebo C."/>
            <person name="Racz N."/>
            <person name="Riley R."/>
            <person name="Savchenko A."/>
            <person name="Shiryaev A."/>
            <person name="Soop K."/>
            <person name="Spirin V."/>
            <person name="Szebenyi C."/>
            <person name="Tomsovsky M."/>
            <person name="Tulloss R.E."/>
            <person name="Uehling J."/>
            <person name="Grigoriev I.V."/>
            <person name="Vagvolgyi C."/>
            <person name="Papp T."/>
            <person name="Martin F.M."/>
            <person name="Miettinen O."/>
            <person name="Hibbett D.S."/>
            <person name="Nagy L.G."/>
        </authorList>
    </citation>
    <scope>NUCLEOTIDE SEQUENCE [LARGE SCALE GENOMIC DNA]</scope>
    <source>
        <strain evidence="3 4">CBS 166.37</strain>
    </source>
</reference>
<evidence type="ECO:0000256" key="1">
    <source>
        <dbReference type="SAM" id="MobiDB-lite"/>
    </source>
</evidence>
<accession>A0A5C3LL02</accession>
<keyword evidence="2" id="KW-0472">Membrane</keyword>
<keyword evidence="2" id="KW-1133">Transmembrane helix</keyword>
<organism evidence="3 4">
    <name type="scientific">Crucibulum laeve</name>
    <dbReference type="NCBI Taxonomy" id="68775"/>
    <lineage>
        <taxon>Eukaryota</taxon>
        <taxon>Fungi</taxon>
        <taxon>Dikarya</taxon>
        <taxon>Basidiomycota</taxon>
        <taxon>Agaricomycotina</taxon>
        <taxon>Agaricomycetes</taxon>
        <taxon>Agaricomycetidae</taxon>
        <taxon>Agaricales</taxon>
        <taxon>Agaricineae</taxon>
        <taxon>Nidulariaceae</taxon>
        <taxon>Crucibulum</taxon>
    </lineage>
</organism>
<feature type="transmembrane region" description="Helical" evidence="2">
    <location>
        <begin position="131"/>
        <end position="156"/>
    </location>
</feature>
<proteinExistence type="predicted"/>
<protein>
    <submittedName>
        <fullName evidence="3">Uncharacterized protein</fullName>
    </submittedName>
</protein>
<feature type="compositionally biased region" description="Basic and acidic residues" evidence="1">
    <location>
        <begin position="248"/>
        <end position="263"/>
    </location>
</feature>
<keyword evidence="4" id="KW-1185">Reference proteome</keyword>
<dbReference type="Proteomes" id="UP000308652">
    <property type="component" value="Unassembled WGS sequence"/>
</dbReference>